<dbReference type="Pfam" id="PF04991">
    <property type="entry name" value="LicD"/>
    <property type="match status" value="1"/>
</dbReference>
<sequence length="276" mass="32618">MMRLSGRQTVIVFTTAGIWLVVFWLQGLLQSNTNLKIRGPNRQLKTEHKACPPNKYKELLAGMLQHWDKLAQLHNISYVIGLGSLLGQYRNGDIIQWDDDIDVLVDIVQYRKLRTLAEERNFVQGQDLKFRTVVQPDFEQREEKKRRRITCYGKEVYFQVDRCSFISPMARVISGLRGLDIFPYVVNRTSGRIYDVEMKKYYNISHFFPFQKCVFTGIQTWCPRKIRDVLESAYADLRPEYICENGRWVIRKLDKSENIVSTGLRHWIVNFFPPWK</sequence>
<gene>
    <name evidence="2" type="ORF">PACLA_8A084359</name>
</gene>
<comment type="caution">
    <text evidence="2">The sequence shown here is derived from an EMBL/GenBank/DDBJ whole genome shotgun (WGS) entry which is preliminary data.</text>
</comment>
<dbReference type="InterPro" id="IPR052942">
    <property type="entry name" value="LPS_cholinephosphotransferase"/>
</dbReference>
<proteinExistence type="predicted"/>
<reference evidence="2" key="1">
    <citation type="submission" date="2020-04" db="EMBL/GenBank/DDBJ databases">
        <authorList>
            <person name="Alioto T."/>
            <person name="Alioto T."/>
            <person name="Gomez Garrido J."/>
        </authorList>
    </citation>
    <scope>NUCLEOTIDE SEQUENCE</scope>
    <source>
        <strain evidence="2">A484AB</strain>
    </source>
</reference>
<dbReference type="OrthoDB" id="444255at2759"/>
<feature type="domain" description="LicD/FKTN/FKRP nucleotidyltransferase" evidence="1">
    <location>
        <begin position="73"/>
        <end position="126"/>
    </location>
</feature>
<dbReference type="GO" id="GO:0009100">
    <property type="term" value="P:glycoprotein metabolic process"/>
    <property type="evidence" value="ECO:0007669"/>
    <property type="project" value="UniProtKB-ARBA"/>
</dbReference>
<dbReference type="AlphaFoldDB" id="A0A6S7FNU1"/>
<accession>A0A6S7FNU1</accession>
<organism evidence="2 3">
    <name type="scientific">Paramuricea clavata</name>
    <name type="common">Red gorgonian</name>
    <name type="synonym">Violescent sea-whip</name>
    <dbReference type="NCBI Taxonomy" id="317549"/>
    <lineage>
        <taxon>Eukaryota</taxon>
        <taxon>Metazoa</taxon>
        <taxon>Cnidaria</taxon>
        <taxon>Anthozoa</taxon>
        <taxon>Octocorallia</taxon>
        <taxon>Malacalcyonacea</taxon>
        <taxon>Plexauridae</taxon>
        <taxon>Paramuricea</taxon>
    </lineage>
</organism>
<keyword evidence="3" id="KW-1185">Reference proteome</keyword>
<evidence type="ECO:0000259" key="1">
    <source>
        <dbReference type="Pfam" id="PF04991"/>
    </source>
</evidence>
<dbReference type="Proteomes" id="UP001152795">
    <property type="component" value="Unassembled WGS sequence"/>
</dbReference>
<name>A0A6S7FNU1_PARCT</name>
<dbReference type="InterPro" id="IPR007074">
    <property type="entry name" value="LicD/FKTN/FKRP_NTP_transf"/>
</dbReference>
<evidence type="ECO:0000313" key="3">
    <source>
        <dbReference type="Proteomes" id="UP001152795"/>
    </source>
</evidence>
<dbReference type="PANTHER" id="PTHR43404">
    <property type="entry name" value="LIPOPOLYSACCHARIDE CHOLINEPHOSPHOTRANSFERASE LICD"/>
    <property type="match status" value="1"/>
</dbReference>
<dbReference type="PANTHER" id="PTHR43404:SF1">
    <property type="entry name" value="MNN4P"/>
    <property type="match status" value="1"/>
</dbReference>
<dbReference type="EMBL" id="CACRXK020000052">
    <property type="protein sequence ID" value="CAB3977526.1"/>
    <property type="molecule type" value="Genomic_DNA"/>
</dbReference>
<protein>
    <recommendedName>
        <fullName evidence="1">LicD/FKTN/FKRP nucleotidyltransferase domain-containing protein</fullName>
    </recommendedName>
</protein>
<evidence type="ECO:0000313" key="2">
    <source>
        <dbReference type="EMBL" id="CAB3977526.1"/>
    </source>
</evidence>